<proteinExistence type="predicted"/>
<protein>
    <recommendedName>
        <fullName evidence="3">Heterokaryon incompatibility domain-containing protein</fullName>
    </recommendedName>
</protein>
<organism evidence="1 2">
    <name type="scientific">Imshaugia aleurites</name>
    <dbReference type="NCBI Taxonomy" id="172621"/>
    <lineage>
        <taxon>Eukaryota</taxon>
        <taxon>Fungi</taxon>
        <taxon>Dikarya</taxon>
        <taxon>Ascomycota</taxon>
        <taxon>Pezizomycotina</taxon>
        <taxon>Lecanoromycetes</taxon>
        <taxon>OSLEUM clade</taxon>
        <taxon>Lecanoromycetidae</taxon>
        <taxon>Lecanorales</taxon>
        <taxon>Lecanorineae</taxon>
        <taxon>Parmeliaceae</taxon>
        <taxon>Imshaugia</taxon>
    </lineage>
</organism>
<dbReference type="EMBL" id="CAJPDT010000014">
    <property type="protein sequence ID" value="CAF9915090.1"/>
    <property type="molecule type" value="Genomic_DNA"/>
</dbReference>
<evidence type="ECO:0000313" key="1">
    <source>
        <dbReference type="EMBL" id="CAF9915090.1"/>
    </source>
</evidence>
<dbReference type="AlphaFoldDB" id="A0A8H3F0R4"/>
<dbReference type="PANTHER" id="PTHR24148:SF78">
    <property type="entry name" value="HETEROKARYON INCOMPATIBILITY DOMAIN-CONTAINING PROTEIN"/>
    <property type="match status" value="1"/>
</dbReference>
<gene>
    <name evidence="1" type="ORF">IMSHALPRED_002338</name>
</gene>
<evidence type="ECO:0008006" key="3">
    <source>
        <dbReference type="Google" id="ProtNLM"/>
    </source>
</evidence>
<dbReference type="Proteomes" id="UP000664534">
    <property type="component" value="Unassembled WGS sequence"/>
</dbReference>
<dbReference type="PANTHER" id="PTHR24148">
    <property type="entry name" value="ANKYRIN REPEAT DOMAIN-CONTAINING PROTEIN 39 HOMOLOG-RELATED"/>
    <property type="match status" value="1"/>
</dbReference>
<reference evidence="1" key="1">
    <citation type="submission" date="2021-03" db="EMBL/GenBank/DDBJ databases">
        <authorList>
            <person name="Tagirdzhanova G."/>
        </authorList>
    </citation>
    <scope>NUCLEOTIDE SEQUENCE</scope>
</reference>
<name>A0A8H3F0R4_9LECA</name>
<dbReference type="InterPro" id="IPR052895">
    <property type="entry name" value="HetReg/Transcr_Mod"/>
</dbReference>
<sequence length="161" mass="19042">MVKSKQQIEIQLEEYSLQQAPPYKALSYTWGAHEKPKQIIIGEDSYLDVTKTLLAFLITTWNVVKIDKDRRLAKLALWPMEMFHHEWFMRLWVLQEVVYAQYITILFQLHDKRKSYRPWAEALEFGTKFCGARDPKDKVSALLALASDVDLDTFHIDYRMS</sequence>
<accession>A0A8H3F0R4</accession>
<keyword evidence="2" id="KW-1185">Reference proteome</keyword>
<evidence type="ECO:0000313" key="2">
    <source>
        <dbReference type="Proteomes" id="UP000664534"/>
    </source>
</evidence>
<dbReference type="OrthoDB" id="2157530at2759"/>
<comment type="caution">
    <text evidence="1">The sequence shown here is derived from an EMBL/GenBank/DDBJ whole genome shotgun (WGS) entry which is preliminary data.</text>
</comment>